<evidence type="ECO:0000313" key="1">
    <source>
        <dbReference type="EMBL" id="SEA06317.1"/>
    </source>
</evidence>
<organism evidence="1 2">
    <name type="scientific">Bizionia paragorgiae</name>
    <dbReference type="NCBI Taxonomy" id="283786"/>
    <lineage>
        <taxon>Bacteria</taxon>
        <taxon>Pseudomonadati</taxon>
        <taxon>Bacteroidota</taxon>
        <taxon>Flavobacteriia</taxon>
        <taxon>Flavobacteriales</taxon>
        <taxon>Flavobacteriaceae</taxon>
        <taxon>Bizionia</taxon>
    </lineage>
</organism>
<sequence length="60" mass="6654">MIKIAVLISLMLAAYLTSEKKCEREENKVVTIKKDNSNSAFLCSEQVVLVDAMSCNSKKS</sequence>
<dbReference type="Proteomes" id="UP000198846">
    <property type="component" value="Unassembled WGS sequence"/>
</dbReference>
<gene>
    <name evidence="1" type="ORF">SAMN04487990_10641</name>
</gene>
<dbReference type="RefSeq" id="WP_092133183.1">
    <property type="nucleotide sequence ID" value="NZ_FNQK01000006.1"/>
</dbReference>
<dbReference type="EMBL" id="FNQK01000006">
    <property type="protein sequence ID" value="SEA06317.1"/>
    <property type="molecule type" value="Genomic_DNA"/>
</dbReference>
<reference evidence="1 2" key="1">
    <citation type="submission" date="2016-10" db="EMBL/GenBank/DDBJ databases">
        <authorList>
            <person name="de Groot N.N."/>
        </authorList>
    </citation>
    <scope>NUCLEOTIDE SEQUENCE [LARGE SCALE GENOMIC DNA]</scope>
    <source>
        <strain evidence="1 2">DSM 23842</strain>
    </source>
</reference>
<dbReference type="AlphaFoldDB" id="A0A1H3Y3M6"/>
<name>A0A1H3Y3M6_BIZPA</name>
<accession>A0A1H3Y3M6</accession>
<dbReference type="STRING" id="283786.SAMN04487990_10641"/>
<evidence type="ECO:0000313" key="2">
    <source>
        <dbReference type="Proteomes" id="UP000198846"/>
    </source>
</evidence>
<protein>
    <submittedName>
        <fullName evidence="1">Uncharacterized protein</fullName>
    </submittedName>
</protein>
<keyword evidence="2" id="KW-1185">Reference proteome</keyword>
<proteinExistence type="predicted"/>